<feature type="domain" description="HTH araC/xylS-type" evidence="4">
    <location>
        <begin position="231"/>
        <end position="329"/>
    </location>
</feature>
<dbReference type="InterPro" id="IPR018060">
    <property type="entry name" value="HTH_AraC"/>
</dbReference>
<dbReference type="PANTHER" id="PTHR43130:SF3">
    <property type="entry name" value="HTH-TYPE TRANSCRIPTIONAL REGULATOR RV1931C"/>
    <property type="match status" value="1"/>
</dbReference>
<name>A0A6L6J9Q4_9RHOB</name>
<reference evidence="5 6" key="1">
    <citation type="submission" date="2019-11" db="EMBL/GenBank/DDBJ databases">
        <authorList>
            <person name="Dong K."/>
        </authorList>
    </citation>
    <scope>NUCLEOTIDE SEQUENCE [LARGE SCALE GENOMIC DNA]</scope>
    <source>
        <strain evidence="5 6">NBRC 111993</strain>
    </source>
</reference>
<dbReference type="Gene3D" id="3.40.50.880">
    <property type="match status" value="1"/>
</dbReference>
<dbReference type="Gene3D" id="1.10.10.60">
    <property type="entry name" value="Homeodomain-like"/>
    <property type="match status" value="1"/>
</dbReference>
<gene>
    <name evidence="5" type="ORF">GL286_13850</name>
</gene>
<dbReference type="Proteomes" id="UP000478183">
    <property type="component" value="Unassembled WGS sequence"/>
</dbReference>
<organism evidence="5 6">
    <name type="scientific">Paracoccus aestuariivivens</name>
    <dbReference type="NCBI Taxonomy" id="1820333"/>
    <lineage>
        <taxon>Bacteria</taxon>
        <taxon>Pseudomonadati</taxon>
        <taxon>Pseudomonadota</taxon>
        <taxon>Alphaproteobacteria</taxon>
        <taxon>Rhodobacterales</taxon>
        <taxon>Paracoccaceae</taxon>
        <taxon>Paracoccus</taxon>
    </lineage>
</organism>
<keyword evidence="1" id="KW-0805">Transcription regulation</keyword>
<dbReference type="SUPFAM" id="SSF46689">
    <property type="entry name" value="Homeodomain-like"/>
    <property type="match status" value="2"/>
</dbReference>
<evidence type="ECO:0000256" key="2">
    <source>
        <dbReference type="ARBA" id="ARBA00023125"/>
    </source>
</evidence>
<keyword evidence="6" id="KW-1185">Reference proteome</keyword>
<dbReference type="AlphaFoldDB" id="A0A6L6J9Q4"/>
<dbReference type="Pfam" id="PF01965">
    <property type="entry name" value="DJ-1_PfpI"/>
    <property type="match status" value="1"/>
</dbReference>
<accession>A0A6L6J9Q4</accession>
<evidence type="ECO:0000313" key="5">
    <source>
        <dbReference type="EMBL" id="MTH78812.1"/>
    </source>
</evidence>
<dbReference type="PROSITE" id="PS00041">
    <property type="entry name" value="HTH_ARAC_FAMILY_1"/>
    <property type="match status" value="1"/>
</dbReference>
<dbReference type="RefSeq" id="WP_155096261.1">
    <property type="nucleotide sequence ID" value="NZ_WMIE01000008.1"/>
</dbReference>
<dbReference type="InterPro" id="IPR018062">
    <property type="entry name" value="HTH_AraC-typ_CS"/>
</dbReference>
<dbReference type="InterPro" id="IPR029062">
    <property type="entry name" value="Class_I_gatase-like"/>
</dbReference>
<evidence type="ECO:0000313" key="6">
    <source>
        <dbReference type="Proteomes" id="UP000478183"/>
    </source>
</evidence>
<dbReference type="SMART" id="SM00342">
    <property type="entry name" value="HTH_ARAC"/>
    <property type="match status" value="1"/>
</dbReference>
<sequence length="335" mass="37287">MPDMDPASFPAQGPVQPRPNRYYFLLLERFTMISFAAAIEPLRLANRIAGRTLYEWRVIGENAKFATCSNGTRVMLDSGLTETRREDTILLCGGIDITRAATRPVLAWLRREARRGPRMGALCTGSWVLAEAGLLQGKRATIHWENQDGFSEEFPDVSLIRTVFVDDGSRLTAAGGTAAIDLMLHQIGRDHGSDLANRVADQMIHTSIRSEGDHQRLSIPTRIGARHPRLAQVVARMEANIEEPISPARLALDADMSPRQLERLFARYLGRSPKRYYIEIRLERARNLLMQTEMSVIEIALACGFGSAGHFSKCYRATFGSSPYHQRSGSGSATN</sequence>
<dbReference type="InterPro" id="IPR009057">
    <property type="entry name" value="Homeodomain-like_sf"/>
</dbReference>
<dbReference type="GO" id="GO:0043565">
    <property type="term" value="F:sequence-specific DNA binding"/>
    <property type="evidence" value="ECO:0007669"/>
    <property type="project" value="InterPro"/>
</dbReference>
<dbReference type="CDD" id="cd03136">
    <property type="entry name" value="GATase1_AraC_ArgR_like"/>
    <property type="match status" value="1"/>
</dbReference>
<evidence type="ECO:0000256" key="3">
    <source>
        <dbReference type="ARBA" id="ARBA00023163"/>
    </source>
</evidence>
<dbReference type="InterPro" id="IPR002818">
    <property type="entry name" value="DJ-1/PfpI"/>
</dbReference>
<keyword evidence="3" id="KW-0804">Transcription</keyword>
<dbReference type="Pfam" id="PF12833">
    <property type="entry name" value="HTH_18"/>
    <property type="match status" value="1"/>
</dbReference>
<dbReference type="SUPFAM" id="SSF52317">
    <property type="entry name" value="Class I glutamine amidotransferase-like"/>
    <property type="match status" value="1"/>
</dbReference>
<dbReference type="GO" id="GO:0003700">
    <property type="term" value="F:DNA-binding transcription factor activity"/>
    <property type="evidence" value="ECO:0007669"/>
    <property type="project" value="InterPro"/>
</dbReference>
<keyword evidence="2" id="KW-0238">DNA-binding</keyword>
<dbReference type="OrthoDB" id="9793400at2"/>
<proteinExistence type="predicted"/>
<dbReference type="EMBL" id="WMIE01000008">
    <property type="protein sequence ID" value="MTH78812.1"/>
    <property type="molecule type" value="Genomic_DNA"/>
</dbReference>
<evidence type="ECO:0000256" key="1">
    <source>
        <dbReference type="ARBA" id="ARBA00023015"/>
    </source>
</evidence>
<evidence type="ECO:0000259" key="4">
    <source>
        <dbReference type="PROSITE" id="PS01124"/>
    </source>
</evidence>
<dbReference type="PROSITE" id="PS01124">
    <property type="entry name" value="HTH_ARAC_FAMILY_2"/>
    <property type="match status" value="1"/>
</dbReference>
<comment type="caution">
    <text evidence="5">The sequence shown here is derived from an EMBL/GenBank/DDBJ whole genome shotgun (WGS) entry which is preliminary data.</text>
</comment>
<dbReference type="PANTHER" id="PTHR43130">
    <property type="entry name" value="ARAC-FAMILY TRANSCRIPTIONAL REGULATOR"/>
    <property type="match status" value="1"/>
</dbReference>
<protein>
    <submittedName>
        <fullName evidence="5">Helix-turn-helix domain-containing protein</fullName>
    </submittedName>
</protein>
<dbReference type="InterPro" id="IPR052158">
    <property type="entry name" value="INH-QAR"/>
</dbReference>